<sequence length="102" mass="10623">MPASTAQASGSDASASDPGAPAARLDSSSCVEITQANLDLAVASNADAARTAGNTFEKYDLPAEVKDAVEHFVSTGGAQFDDPKYDKFNKAIESWIKQVCPL</sequence>
<evidence type="ECO:0008006" key="4">
    <source>
        <dbReference type="Google" id="ProtNLM"/>
    </source>
</evidence>
<proteinExistence type="predicted"/>
<organism evidence="2 3">
    <name type="scientific">Mycolicibacterium aubagnense</name>
    <dbReference type="NCBI Taxonomy" id="319707"/>
    <lineage>
        <taxon>Bacteria</taxon>
        <taxon>Bacillati</taxon>
        <taxon>Actinomycetota</taxon>
        <taxon>Actinomycetes</taxon>
        <taxon>Mycobacteriales</taxon>
        <taxon>Mycobacteriaceae</taxon>
        <taxon>Mycolicibacterium</taxon>
    </lineage>
</organism>
<name>A0ABN5YQK2_9MYCO</name>
<dbReference type="Proteomes" id="UP000465609">
    <property type="component" value="Chromosome"/>
</dbReference>
<evidence type="ECO:0000313" key="3">
    <source>
        <dbReference type="Proteomes" id="UP000465609"/>
    </source>
</evidence>
<feature type="compositionally biased region" description="Low complexity" evidence="1">
    <location>
        <begin position="1"/>
        <end position="23"/>
    </location>
</feature>
<reference evidence="2 3" key="1">
    <citation type="journal article" date="2019" name="Emerg. Microbes Infect.">
        <title>Comprehensive subspecies identification of 175 nontuberculous mycobacteria species based on 7547 genomic profiles.</title>
        <authorList>
            <person name="Matsumoto Y."/>
            <person name="Kinjo T."/>
            <person name="Motooka D."/>
            <person name="Nabeya D."/>
            <person name="Jung N."/>
            <person name="Uechi K."/>
            <person name="Horii T."/>
            <person name="Iida T."/>
            <person name="Fujita J."/>
            <person name="Nakamura S."/>
        </authorList>
    </citation>
    <scope>NUCLEOTIDE SEQUENCE [LARGE SCALE GENOMIC DNA]</scope>
    <source>
        <strain evidence="2 3">JCM 15296</strain>
    </source>
</reference>
<gene>
    <name evidence="2" type="ORF">MAUB_17040</name>
</gene>
<protein>
    <recommendedName>
        <fullName evidence="4">DUF732 domain-containing protein</fullName>
    </recommendedName>
</protein>
<evidence type="ECO:0000313" key="2">
    <source>
        <dbReference type="EMBL" id="BBX83831.1"/>
    </source>
</evidence>
<dbReference type="EMBL" id="AP022577">
    <property type="protein sequence ID" value="BBX83831.1"/>
    <property type="molecule type" value="Genomic_DNA"/>
</dbReference>
<feature type="region of interest" description="Disordered" evidence="1">
    <location>
        <begin position="1"/>
        <end position="26"/>
    </location>
</feature>
<accession>A0ABN5YQK2</accession>
<evidence type="ECO:0000256" key="1">
    <source>
        <dbReference type="SAM" id="MobiDB-lite"/>
    </source>
</evidence>
<keyword evidence="3" id="KW-1185">Reference proteome</keyword>